<dbReference type="InterPro" id="IPR037914">
    <property type="entry name" value="SpoVT-AbrB_sf"/>
</dbReference>
<name>A0A1Q9AME3_9HYPH</name>
<protein>
    <recommendedName>
        <fullName evidence="2">SpoVT-AbrB domain-containing protein</fullName>
    </recommendedName>
</protein>
<comment type="caution">
    <text evidence="3">The sequence shown here is derived from an EMBL/GenBank/DDBJ whole genome shotgun (WGS) entry which is preliminary data.</text>
</comment>
<dbReference type="STRING" id="1672749.BJF92_10725"/>
<evidence type="ECO:0000313" key="4">
    <source>
        <dbReference type="Proteomes" id="UP000186143"/>
    </source>
</evidence>
<keyword evidence="1" id="KW-0238">DNA-binding</keyword>
<feature type="domain" description="SpoVT-AbrB" evidence="2">
    <location>
        <begin position="2"/>
        <end position="47"/>
    </location>
</feature>
<dbReference type="SMART" id="SM00966">
    <property type="entry name" value="SpoVT_AbrB"/>
    <property type="match status" value="1"/>
</dbReference>
<gene>
    <name evidence="3" type="ORF">BJF92_10725</name>
</gene>
<evidence type="ECO:0000259" key="2">
    <source>
        <dbReference type="PROSITE" id="PS51740"/>
    </source>
</evidence>
<dbReference type="SUPFAM" id="SSF89447">
    <property type="entry name" value="AbrB/MazE/MraZ-like"/>
    <property type="match status" value="1"/>
</dbReference>
<reference evidence="3 4" key="1">
    <citation type="submission" date="2016-09" db="EMBL/GenBank/DDBJ databases">
        <title>Rhizobium sp. nov., a novel species isolated from the rice rhizosphere.</title>
        <authorList>
            <person name="Zhao J."/>
            <person name="Zhang X."/>
        </authorList>
    </citation>
    <scope>NUCLEOTIDE SEQUENCE [LARGE SCALE GENOMIC DNA]</scope>
    <source>
        <strain evidence="3 4">MH17</strain>
    </source>
</reference>
<accession>A0A1Q9AME3</accession>
<dbReference type="Proteomes" id="UP000186143">
    <property type="component" value="Unassembled WGS sequence"/>
</dbReference>
<organism evidence="3 4">
    <name type="scientific">Xaviernesmea rhizosphaerae</name>
    <dbReference type="NCBI Taxonomy" id="1672749"/>
    <lineage>
        <taxon>Bacteria</taxon>
        <taxon>Pseudomonadati</taxon>
        <taxon>Pseudomonadota</taxon>
        <taxon>Alphaproteobacteria</taxon>
        <taxon>Hyphomicrobiales</taxon>
        <taxon>Rhizobiaceae</taxon>
        <taxon>Rhizobium/Agrobacterium group</taxon>
        <taxon>Xaviernesmea</taxon>
    </lineage>
</organism>
<dbReference type="GO" id="GO:0003677">
    <property type="term" value="F:DNA binding"/>
    <property type="evidence" value="ECO:0007669"/>
    <property type="project" value="UniProtKB-UniRule"/>
</dbReference>
<dbReference type="EMBL" id="MKIO01000021">
    <property type="protein sequence ID" value="OLP56567.1"/>
    <property type="molecule type" value="Genomic_DNA"/>
</dbReference>
<evidence type="ECO:0000256" key="1">
    <source>
        <dbReference type="PROSITE-ProRule" id="PRU01076"/>
    </source>
</evidence>
<dbReference type="Pfam" id="PF04014">
    <property type="entry name" value="MazE_antitoxin"/>
    <property type="match status" value="1"/>
</dbReference>
<dbReference type="PROSITE" id="PS51740">
    <property type="entry name" value="SPOVT_ABRB"/>
    <property type="match status" value="1"/>
</dbReference>
<dbReference type="InterPro" id="IPR007159">
    <property type="entry name" value="SpoVT-AbrB_dom"/>
</dbReference>
<evidence type="ECO:0000313" key="3">
    <source>
        <dbReference type="EMBL" id="OLP56567.1"/>
    </source>
</evidence>
<dbReference type="AlphaFoldDB" id="A0A1Q9AME3"/>
<proteinExistence type="predicted"/>
<dbReference type="Gene3D" id="2.10.260.10">
    <property type="match status" value="1"/>
</dbReference>
<sequence>MMTRARISETGTLVLPRALREAVGLAPGAEVEISQSGGRLVVEPVPPSAPEVERETKPLTAAAFLAQRLPYNGTVITDEMIEKAILEEAKRRWERVQRQTDEDLRD</sequence>